<dbReference type="SMART" id="SM00354">
    <property type="entry name" value="HTH_LACI"/>
    <property type="match status" value="1"/>
</dbReference>
<keyword evidence="1" id="KW-0805">Transcription regulation</keyword>
<evidence type="ECO:0000256" key="3">
    <source>
        <dbReference type="ARBA" id="ARBA00023163"/>
    </source>
</evidence>
<dbReference type="SUPFAM" id="SSF47413">
    <property type="entry name" value="lambda repressor-like DNA-binding domains"/>
    <property type="match status" value="1"/>
</dbReference>
<dbReference type="SUPFAM" id="SSF53822">
    <property type="entry name" value="Periplasmic binding protein-like I"/>
    <property type="match status" value="1"/>
</dbReference>
<dbReference type="Gene3D" id="3.40.50.2300">
    <property type="match status" value="2"/>
</dbReference>
<dbReference type="InterPro" id="IPR010982">
    <property type="entry name" value="Lambda_DNA-bd_dom_sf"/>
</dbReference>
<feature type="domain" description="HTH lacI-type" evidence="4">
    <location>
        <begin position="2"/>
        <end position="56"/>
    </location>
</feature>
<dbReference type="Pfam" id="PF00356">
    <property type="entry name" value="LacI"/>
    <property type="match status" value="1"/>
</dbReference>
<dbReference type="PANTHER" id="PTHR30146:SF109">
    <property type="entry name" value="HTH-TYPE TRANSCRIPTIONAL REGULATOR GALS"/>
    <property type="match status" value="1"/>
</dbReference>
<evidence type="ECO:0000313" key="5">
    <source>
        <dbReference type="EMBL" id="AQA09610.1"/>
    </source>
</evidence>
<dbReference type="RefSeq" id="WP_079255978.1">
    <property type="nucleotide sequence ID" value="NZ_CP019458.1"/>
</dbReference>
<dbReference type="Pfam" id="PF13377">
    <property type="entry name" value="Peripla_BP_3"/>
    <property type="match status" value="1"/>
</dbReference>
<evidence type="ECO:0000256" key="1">
    <source>
        <dbReference type="ARBA" id="ARBA00023015"/>
    </source>
</evidence>
<evidence type="ECO:0000313" key="6">
    <source>
        <dbReference type="Proteomes" id="UP000187851"/>
    </source>
</evidence>
<keyword evidence="2" id="KW-0238">DNA-binding</keyword>
<keyword evidence="3" id="KW-0804">Transcription</keyword>
<accession>A0ABM6H6T7</accession>
<dbReference type="PROSITE" id="PS00356">
    <property type="entry name" value="HTH_LACI_1"/>
    <property type="match status" value="1"/>
</dbReference>
<dbReference type="InterPro" id="IPR046335">
    <property type="entry name" value="LacI/GalR-like_sensor"/>
</dbReference>
<dbReference type="InterPro" id="IPR028082">
    <property type="entry name" value="Peripla_BP_I"/>
</dbReference>
<dbReference type="Gene3D" id="1.10.260.40">
    <property type="entry name" value="lambda repressor-like DNA-binding domains"/>
    <property type="match status" value="1"/>
</dbReference>
<dbReference type="EMBL" id="CP019458">
    <property type="protein sequence ID" value="AQA09610.1"/>
    <property type="molecule type" value="Genomic_DNA"/>
</dbReference>
<name>A0ABM6H6T7_9ACTN</name>
<reference evidence="5 6" key="1">
    <citation type="journal article" date="2017" name="J. Biotechnol.">
        <title>The complete genome sequence of Streptomyces autolyticus CGMCC 0516, the producer of geldanamycin, autolytimycin, reblastatin and elaiophylin.</title>
        <authorList>
            <person name="Yin M."/>
            <person name="Jiang M."/>
            <person name="Ren Z."/>
            <person name="Dong Y."/>
            <person name="Lu T."/>
        </authorList>
    </citation>
    <scope>NUCLEOTIDE SEQUENCE [LARGE SCALE GENOMIC DNA]</scope>
    <source>
        <strain evidence="5 6">CGMCC0516</strain>
    </source>
</reference>
<proteinExistence type="predicted"/>
<keyword evidence="6" id="KW-1185">Reference proteome</keyword>
<dbReference type="PRINTS" id="PR00036">
    <property type="entry name" value="HTHLACI"/>
</dbReference>
<dbReference type="PROSITE" id="PS50932">
    <property type="entry name" value="HTH_LACI_2"/>
    <property type="match status" value="1"/>
</dbReference>
<organism evidence="5 6">
    <name type="scientific">Streptomyces autolyticus</name>
    <dbReference type="NCBI Taxonomy" id="75293"/>
    <lineage>
        <taxon>Bacteria</taxon>
        <taxon>Bacillati</taxon>
        <taxon>Actinomycetota</taxon>
        <taxon>Actinomycetes</taxon>
        <taxon>Kitasatosporales</taxon>
        <taxon>Streptomycetaceae</taxon>
        <taxon>Streptomyces</taxon>
    </lineage>
</organism>
<evidence type="ECO:0000259" key="4">
    <source>
        <dbReference type="PROSITE" id="PS50932"/>
    </source>
</evidence>
<dbReference type="PANTHER" id="PTHR30146">
    <property type="entry name" value="LACI-RELATED TRANSCRIPTIONAL REPRESSOR"/>
    <property type="match status" value="1"/>
</dbReference>
<gene>
    <name evidence="5" type="ORF">BV401_03030</name>
</gene>
<protein>
    <recommendedName>
        <fullName evidence="4">HTH lacI-type domain-containing protein</fullName>
    </recommendedName>
</protein>
<dbReference type="CDD" id="cd01392">
    <property type="entry name" value="HTH_LacI"/>
    <property type="match status" value="1"/>
</dbReference>
<evidence type="ECO:0000256" key="2">
    <source>
        <dbReference type="ARBA" id="ARBA00023125"/>
    </source>
</evidence>
<sequence length="345" mass="36537">MASIRDVARTAGVSTATVVRVLNGGATVSADRTERVIRAVKELDYVTNGVAAGLSRGRTGLLGLLVSDIANPFTAQAARGLEDEAVRRNYQVLISSSDFDPGREAQILKSFARRTVDAVALMSTGEAAEGVQRLIRNGIPTVLIDRRPPDVLSVPLVRTDSLSAARDAVRHLIALGHTDLGMISGPPGMATAAQRLAGFRAACAEAGLRVRPECVREGFLGSEGGHRAMLEILDLPVRPTAVFSFNNMLAVGALGALRERGVHLPEDLSMITFDDTDLFPFIDPPLTAIAQPAYEIGSAAGKLLFDELDGIAGPAAGRDVVLPTELRVRRSCAQVTATRAADRIQ</sequence>
<dbReference type="InterPro" id="IPR000843">
    <property type="entry name" value="HTH_LacI"/>
</dbReference>
<dbReference type="Proteomes" id="UP000187851">
    <property type="component" value="Chromosome"/>
</dbReference>